<evidence type="ECO:0000313" key="2">
    <source>
        <dbReference type="EMBL" id="MDO7883534.1"/>
    </source>
</evidence>
<name>A0ABT9BR59_9MICO</name>
<dbReference type="SUPFAM" id="SSF51905">
    <property type="entry name" value="FAD/NAD(P)-binding domain"/>
    <property type="match status" value="1"/>
</dbReference>
<organism evidence="2 3">
    <name type="scientific">Antiquaquibacter soli</name>
    <dbReference type="NCBI Taxonomy" id="3064523"/>
    <lineage>
        <taxon>Bacteria</taxon>
        <taxon>Bacillati</taxon>
        <taxon>Actinomycetota</taxon>
        <taxon>Actinomycetes</taxon>
        <taxon>Micrococcales</taxon>
        <taxon>Microbacteriaceae</taxon>
        <taxon>Antiquaquibacter</taxon>
    </lineage>
</organism>
<dbReference type="PRINTS" id="PR00420">
    <property type="entry name" value="RNGMNOXGNASE"/>
</dbReference>
<dbReference type="Proteomes" id="UP001241072">
    <property type="component" value="Unassembled WGS sequence"/>
</dbReference>
<dbReference type="PANTHER" id="PTHR42685">
    <property type="entry name" value="GERANYLGERANYL DIPHOSPHATE REDUCTASE"/>
    <property type="match status" value="1"/>
</dbReference>
<dbReference type="InterPro" id="IPR002938">
    <property type="entry name" value="FAD-bd"/>
</dbReference>
<keyword evidence="2" id="KW-0560">Oxidoreductase</keyword>
<dbReference type="Pfam" id="PF01494">
    <property type="entry name" value="FAD_binding_3"/>
    <property type="match status" value="1"/>
</dbReference>
<keyword evidence="3" id="KW-1185">Reference proteome</keyword>
<keyword evidence="2" id="KW-0503">Monooxygenase</keyword>
<accession>A0ABT9BR59</accession>
<comment type="caution">
    <text evidence="2">The sequence shown here is derived from an EMBL/GenBank/DDBJ whole genome shotgun (WGS) entry which is preliminary data.</text>
</comment>
<dbReference type="GO" id="GO:0004497">
    <property type="term" value="F:monooxygenase activity"/>
    <property type="evidence" value="ECO:0007669"/>
    <property type="project" value="UniProtKB-KW"/>
</dbReference>
<gene>
    <name evidence="2" type="ORF">Q5716_14975</name>
</gene>
<evidence type="ECO:0000259" key="1">
    <source>
        <dbReference type="Pfam" id="PF01494"/>
    </source>
</evidence>
<sequence length="338" mass="35437">MSRDADVLVVGGGPVGLAAAIEARLAGLSVVVLEPREGPVDKACGEGLMPGALPLLERLGVDPEGAPLVGVSYRSRGVVADHRFEGGPGRGVRRTVLHAALADRARALGVSLVTCRAEGIAQDASGVTAGGLRADWLLAADGLHSPARRALGLERPGPTGQRRFGIRQHFEVAPWNDHIEVHWTRDAEVYVTPLGPDLVGVAVLGVQGADIEAAIASTVGERLRDARPLSDRRGAGPFGQRAARVQLGRVLLVGDASGYVDAITGEGLRLGFEQARVAVAALTGGRPYEREWRRVTRPFRVLTRGLVGAASSPLRGGIVPLAARAPRLYGAVVERLAR</sequence>
<dbReference type="RefSeq" id="WP_305003959.1">
    <property type="nucleotide sequence ID" value="NZ_JAUQUB010000006.1"/>
</dbReference>
<dbReference type="InterPro" id="IPR050407">
    <property type="entry name" value="Geranylgeranyl_reductase"/>
</dbReference>
<dbReference type="Gene3D" id="3.50.50.60">
    <property type="entry name" value="FAD/NAD(P)-binding domain"/>
    <property type="match status" value="1"/>
</dbReference>
<proteinExistence type="predicted"/>
<protein>
    <submittedName>
        <fullName evidence="2">FAD-dependent monooxygenase</fullName>
    </submittedName>
</protein>
<dbReference type="EMBL" id="JAUQUB010000006">
    <property type="protein sequence ID" value="MDO7883534.1"/>
    <property type="molecule type" value="Genomic_DNA"/>
</dbReference>
<feature type="domain" description="FAD-binding" evidence="1">
    <location>
        <begin position="4"/>
        <end position="277"/>
    </location>
</feature>
<dbReference type="PANTHER" id="PTHR42685:SF19">
    <property type="entry name" value="POSSIBLE OXIDOREDUCTASE"/>
    <property type="match status" value="1"/>
</dbReference>
<evidence type="ECO:0000313" key="3">
    <source>
        <dbReference type="Proteomes" id="UP001241072"/>
    </source>
</evidence>
<dbReference type="InterPro" id="IPR036188">
    <property type="entry name" value="FAD/NAD-bd_sf"/>
</dbReference>
<reference evidence="2 3" key="1">
    <citation type="submission" date="2023-07" db="EMBL/GenBank/DDBJ databases">
        <title>Protaetiibacter sp. nov WY-16 isolated from soil.</title>
        <authorList>
            <person name="Liu B."/>
            <person name="Wan Y."/>
        </authorList>
    </citation>
    <scope>NUCLEOTIDE SEQUENCE [LARGE SCALE GENOMIC DNA]</scope>
    <source>
        <strain evidence="2 3">WY-16</strain>
    </source>
</reference>